<organism evidence="10 11">
    <name type="scientific">Proteobacteria bacterium 228</name>
    <dbReference type="NCBI Taxonomy" id="2083153"/>
    <lineage>
        <taxon>Bacteria</taxon>
        <taxon>Pseudomonadati</taxon>
        <taxon>Pseudomonadota</taxon>
    </lineage>
</organism>
<keyword evidence="3" id="KW-0479">Metal-binding</keyword>
<dbReference type="Pfam" id="PF21384">
    <property type="entry name" value="Cas3_I-F_Cas2"/>
    <property type="match status" value="1"/>
</dbReference>
<dbReference type="NCBIfam" id="TIGR02562">
    <property type="entry name" value="cas3_yersinia"/>
    <property type="match status" value="1"/>
</dbReference>
<comment type="similarity">
    <text evidence="1">In the N-terminal section; belongs to the CRISPR-associated nuclease Cas3-HD family.</text>
</comment>
<dbReference type="InterPro" id="IPR054712">
    <property type="entry name" value="Cas3-like_dom"/>
</dbReference>
<dbReference type="Pfam" id="PF21802">
    <property type="entry name" value="Cas3-like_C"/>
    <property type="match status" value="1"/>
</dbReference>
<comment type="similarity">
    <text evidence="2">In the central section; belongs to the CRISPR-associated helicase Cas3 family.</text>
</comment>
<sequence>MNILLIAQCDKRALKETRRILDQFAERRGDRTWQTAITQAGLDTLRKLLRKSARRNTAVACHWIRGRDHSELMWIVGDGSRFNLQGATPTNSTERDMLRQDDENDWHCGEAIYLLSALAALMHDLGKACRAFQLRLQGKLTERNRYRHEWISLRLFLAFVGQDSDEQWLNRLLTPGTEDDQRWLANLQRDGLDANCRKPFEHLPPLATAIGWLVLSHHRLPAYPAFDDKQQQCWLGAKPDGLNSAGLQQLLQNIDARWNEVVSDSTASELAAYWQFDHPLPALTPLWRKRAARLAQRLLRCQQRDDGAVWLNSPYIMHLSRLTLMLADHYYSSLSLIPPSPNAPAGLTAVKHPQRVSGEKDYPLFANTLRKTGGMNQPLDEHLLGVCAHASLVSHALPGVEHQLPRLARHRGLRRRSDSLHFRWQDKAADMASALRERSRQQGLFVVNMASTGCGKTLANGRIAYALADPQQGARFTIALGLRTLTLQTGNALRDRLHLQDDELAVLVGGSAHRELQEHYQQLAEQSGSASAASLLEEDNHLRFDGNSDSHPLLSRLMLESRSRQLLEAPILVCTIDHLMPATESLRGGGQILPMLRLLSSDLILDEPDDFDLADSHALTRLVYWCGLLGSRLMLSSATLPPALIQGLFDAYRQGREEYQQQRGQPGLPVNICCAWVDEHQCLAADCATASVFEQAHLGFARQRYQRLAQQEARRLSQLLAMPAPPLRPEEIGPALAPLLLEAMQSLHLSHAEADPRSSKQVSFGLIRMANIEPLIEVALALFQQALPPDWRLHLCVYHAQFPLFLRSAIEYRLDQALNRRTPAAVFELADIRQRLDHSPETHQLFVVLGSPVTEVGRDHDYDWAIAEPSSMRSLIQLAGRIRRHRPGSCTTANLLILDTNIKHLRDPAQAAFCHPGYETLSTRLNSHRLAEILTLEQYHSIDARPRLLERTPLHPRSNLVDLEHQRTRDTLVMPSTTVAAPAGRRSPRTGSAAQGVARLGAYSCWSIPHISLTAVLPQCFPFREDSQRYQELVFLPDDEEEALLCHEVDRSDRLNPNYLLIDGSQLHYYGAELFSSPSISPWGDTDLLAALTGLAESLEISLSQCAKRFATIRLPANQNGWHFHPVLGFRKRR</sequence>
<dbReference type="Gene3D" id="1.10.3210.30">
    <property type="match status" value="1"/>
</dbReference>
<evidence type="ECO:0000256" key="1">
    <source>
        <dbReference type="ARBA" id="ARBA00006847"/>
    </source>
</evidence>
<evidence type="ECO:0000256" key="8">
    <source>
        <dbReference type="ARBA" id="ARBA00023118"/>
    </source>
</evidence>
<dbReference type="AlphaFoldDB" id="A0A2S5KJJ1"/>
<dbReference type="EMBL" id="PRLP01000143">
    <property type="protein sequence ID" value="PPC74536.1"/>
    <property type="molecule type" value="Genomic_DNA"/>
</dbReference>
<keyword evidence="7" id="KW-0067">ATP-binding</keyword>
<dbReference type="InterPro" id="IPR006483">
    <property type="entry name" value="CRISPR-assoc_Cas3_HD"/>
</dbReference>
<dbReference type="Pfam" id="PF22590">
    <property type="entry name" value="Cas3-like_C_2"/>
    <property type="match status" value="1"/>
</dbReference>
<dbReference type="InterPro" id="IPR038257">
    <property type="entry name" value="CRISPR-assoc_Cas3_HD_sf"/>
</dbReference>
<evidence type="ECO:0000256" key="5">
    <source>
        <dbReference type="ARBA" id="ARBA00022801"/>
    </source>
</evidence>
<comment type="caution">
    <text evidence="10">The sequence shown here is derived from an EMBL/GenBank/DDBJ whole genome shotgun (WGS) entry which is preliminary data.</text>
</comment>
<dbReference type="OrthoDB" id="220028at2"/>
<dbReference type="PROSITE" id="PS51643">
    <property type="entry name" value="HD_CAS3"/>
    <property type="match status" value="1"/>
</dbReference>
<keyword evidence="5" id="KW-0378">Hydrolase</keyword>
<name>A0A2S5KJJ1_9PROT</name>
<dbReference type="GO" id="GO:0016787">
    <property type="term" value="F:hydrolase activity"/>
    <property type="evidence" value="ECO:0007669"/>
    <property type="project" value="UniProtKB-KW"/>
</dbReference>
<dbReference type="InterPro" id="IPR027417">
    <property type="entry name" value="P-loop_NTPase"/>
</dbReference>
<evidence type="ECO:0000259" key="9">
    <source>
        <dbReference type="PROSITE" id="PS51643"/>
    </source>
</evidence>
<accession>A0A2S5KJJ1</accession>
<dbReference type="Proteomes" id="UP000238196">
    <property type="component" value="Unassembled WGS sequence"/>
</dbReference>
<feature type="domain" description="HD Cas3-type" evidence="9">
    <location>
        <begin position="102"/>
        <end position="330"/>
    </location>
</feature>
<keyword evidence="6" id="KW-0347">Helicase</keyword>
<dbReference type="GO" id="GO:0046872">
    <property type="term" value="F:metal ion binding"/>
    <property type="evidence" value="ECO:0007669"/>
    <property type="project" value="UniProtKB-KW"/>
</dbReference>
<dbReference type="InterPro" id="IPR048824">
    <property type="entry name" value="Cas3-like_C"/>
</dbReference>
<keyword evidence="8" id="KW-0051">Antiviral defense</keyword>
<dbReference type="InterPro" id="IPR013395">
    <property type="entry name" value="CRISPR-assoc_Cas3_yers"/>
</dbReference>
<dbReference type="GO" id="GO:0005524">
    <property type="term" value="F:ATP binding"/>
    <property type="evidence" value="ECO:0007669"/>
    <property type="project" value="UniProtKB-KW"/>
</dbReference>
<reference evidence="10 11" key="1">
    <citation type="submission" date="2018-02" db="EMBL/GenBank/DDBJ databases">
        <title>novel marine gammaproteobacteria from coastal saline agro ecosystem.</title>
        <authorList>
            <person name="Krishnan R."/>
            <person name="Ramesh Kumar N."/>
        </authorList>
    </citation>
    <scope>NUCLEOTIDE SEQUENCE [LARGE SCALE GENOMIC DNA]</scope>
    <source>
        <strain evidence="10 11">228</strain>
    </source>
</reference>
<dbReference type="InterPro" id="IPR048823">
    <property type="entry name" value="Cas3_I-F_Cas2"/>
</dbReference>
<protein>
    <submittedName>
        <fullName evidence="10">Type I-F CRISPR-associated helicase Cas3</fullName>
    </submittedName>
</protein>
<gene>
    <name evidence="10" type="primary">cas3f</name>
    <name evidence="10" type="ORF">C4K68_24750</name>
</gene>
<evidence type="ECO:0000313" key="11">
    <source>
        <dbReference type="Proteomes" id="UP000238196"/>
    </source>
</evidence>
<keyword evidence="4" id="KW-0547">Nucleotide-binding</keyword>
<evidence type="ECO:0000256" key="4">
    <source>
        <dbReference type="ARBA" id="ARBA00022741"/>
    </source>
</evidence>
<dbReference type="SUPFAM" id="SSF52540">
    <property type="entry name" value="P-loop containing nucleoside triphosphate hydrolases"/>
    <property type="match status" value="1"/>
</dbReference>
<evidence type="ECO:0000256" key="6">
    <source>
        <dbReference type="ARBA" id="ARBA00022806"/>
    </source>
</evidence>
<evidence type="ECO:0000256" key="3">
    <source>
        <dbReference type="ARBA" id="ARBA00022723"/>
    </source>
</evidence>
<dbReference type="Gene3D" id="3.40.50.300">
    <property type="entry name" value="P-loop containing nucleotide triphosphate hydrolases"/>
    <property type="match status" value="1"/>
</dbReference>
<dbReference type="GO" id="GO:0004386">
    <property type="term" value="F:helicase activity"/>
    <property type="evidence" value="ECO:0007669"/>
    <property type="project" value="UniProtKB-KW"/>
</dbReference>
<evidence type="ECO:0000256" key="7">
    <source>
        <dbReference type="ARBA" id="ARBA00022840"/>
    </source>
</evidence>
<dbReference type="GO" id="GO:0051607">
    <property type="term" value="P:defense response to virus"/>
    <property type="evidence" value="ECO:0007669"/>
    <property type="project" value="UniProtKB-KW"/>
</dbReference>
<proteinExistence type="inferred from homology"/>
<evidence type="ECO:0000256" key="2">
    <source>
        <dbReference type="ARBA" id="ARBA00009046"/>
    </source>
</evidence>
<evidence type="ECO:0000313" key="10">
    <source>
        <dbReference type="EMBL" id="PPC74536.1"/>
    </source>
</evidence>